<dbReference type="InterPro" id="IPR003587">
    <property type="entry name" value="Hint_dom_N"/>
</dbReference>
<dbReference type="SMART" id="SM00306">
    <property type="entry name" value="HintN"/>
    <property type="match status" value="1"/>
</dbReference>
<feature type="chain" id="PRO_5012124990" evidence="1">
    <location>
        <begin position="22"/>
        <end position="296"/>
    </location>
</feature>
<gene>
    <name evidence="3" type="ORF">SAMN06296036_12495</name>
</gene>
<feature type="domain" description="Hint" evidence="2">
    <location>
        <begin position="118"/>
        <end position="222"/>
    </location>
</feature>
<proteinExistence type="predicted"/>
<feature type="signal peptide" evidence="1">
    <location>
        <begin position="1"/>
        <end position="21"/>
    </location>
</feature>
<dbReference type="InterPro" id="IPR036844">
    <property type="entry name" value="Hint_dom_sf"/>
</dbReference>
<evidence type="ECO:0000259" key="2">
    <source>
        <dbReference type="SMART" id="SM00306"/>
    </source>
</evidence>
<dbReference type="SUPFAM" id="SSF51294">
    <property type="entry name" value="Hedgehog/intein (Hint) domain"/>
    <property type="match status" value="1"/>
</dbReference>
<dbReference type="STRING" id="1513793.SAMN06296036_12495"/>
<keyword evidence="1" id="KW-0732">Signal</keyword>
<dbReference type="NCBIfam" id="TIGR01445">
    <property type="entry name" value="intein_Nterm"/>
    <property type="match status" value="1"/>
</dbReference>
<evidence type="ECO:0000256" key="1">
    <source>
        <dbReference type="SAM" id="SignalP"/>
    </source>
</evidence>
<organism evidence="3 4">
    <name type="scientific">Pseudobacteriovorax antillogorgiicola</name>
    <dbReference type="NCBI Taxonomy" id="1513793"/>
    <lineage>
        <taxon>Bacteria</taxon>
        <taxon>Pseudomonadati</taxon>
        <taxon>Bdellovibrionota</taxon>
        <taxon>Oligoflexia</taxon>
        <taxon>Oligoflexales</taxon>
        <taxon>Pseudobacteriovoracaceae</taxon>
        <taxon>Pseudobacteriovorax</taxon>
    </lineage>
</organism>
<evidence type="ECO:0000313" key="4">
    <source>
        <dbReference type="Proteomes" id="UP000192907"/>
    </source>
</evidence>
<dbReference type="GO" id="GO:0016539">
    <property type="term" value="P:intein-mediated protein splicing"/>
    <property type="evidence" value="ECO:0007669"/>
    <property type="project" value="InterPro"/>
</dbReference>
<dbReference type="Gene3D" id="2.170.16.10">
    <property type="entry name" value="Hedgehog/Intein (Hint) domain"/>
    <property type="match status" value="1"/>
</dbReference>
<dbReference type="Proteomes" id="UP000192907">
    <property type="component" value="Unassembled WGS sequence"/>
</dbReference>
<dbReference type="EMBL" id="FWZT01000024">
    <property type="protein sequence ID" value="SMF69048.1"/>
    <property type="molecule type" value="Genomic_DNA"/>
</dbReference>
<dbReference type="AlphaFoldDB" id="A0A1Y6CQC4"/>
<reference evidence="4" key="1">
    <citation type="submission" date="2017-04" db="EMBL/GenBank/DDBJ databases">
        <authorList>
            <person name="Varghese N."/>
            <person name="Submissions S."/>
        </authorList>
    </citation>
    <scope>NUCLEOTIDE SEQUENCE [LARGE SCALE GENOMIC DNA]</scope>
    <source>
        <strain evidence="4">RKEM611</strain>
    </source>
</reference>
<protein>
    <submittedName>
        <fullName evidence="3">Intein N-terminal splicing region</fullName>
    </submittedName>
</protein>
<name>A0A1Y6CQC4_9BACT</name>
<dbReference type="CDD" id="cd00081">
    <property type="entry name" value="Hint"/>
    <property type="match status" value="1"/>
</dbReference>
<dbReference type="PROSITE" id="PS51257">
    <property type="entry name" value="PROKAR_LIPOPROTEIN"/>
    <property type="match status" value="1"/>
</dbReference>
<accession>A0A1Y6CQC4</accession>
<dbReference type="RefSeq" id="WP_159455626.1">
    <property type="nucleotide sequence ID" value="NZ_FWZT01000024.1"/>
</dbReference>
<evidence type="ECO:0000313" key="3">
    <source>
        <dbReference type="EMBL" id="SMF69048.1"/>
    </source>
</evidence>
<sequence>MMKRYILGLLALGLLSCPLMGQTTISGPRVEARCEEDSIDTPKSLQRNAWAKRCGYISRRTWDFNVHDDDGSIRARPFYPSFSKKGDFDDWWKAPVVESAKCGLGPNNVYSFITNCRASCFTPDQEILFEEGSLTIFDAFSKRATNIVTLSDSATIDSLEYTIRPVEEYTESIRNVEHDILVIKTETGGQLKVTPNHPLLVSTGHMKLAEDLKKGDSLIHKSGNFDQIDSIELVKFYGKVYNVKPNSRDEKGTVKLNGQVIVAQGYLSGSIYYQNSGANFVNRLVLRDTIPSNLYN</sequence>
<dbReference type="InterPro" id="IPR006141">
    <property type="entry name" value="Intein_N"/>
</dbReference>
<keyword evidence="4" id="KW-1185">Reference proteome</keyword>
<dbReference type="PROSITE" id="PS50817">
    <property type="entry name" value="INTEIN_N_TER"/>
    <property type="match status" value="1"/>
</dbReference>